<proteinExistence type="predicted"/>
<evidence type="ECO:0000313" key="3">
    <source>
        <dbReference type="EMBL" id="POR05188.1"/>
    </source>
</evidence>
<evidence type="ECO:0000313" key="4">
    <source>
        <dbReference type="Proteomes" id="UP000237350"/>
    </source>
</evidence>
<accession>A0A2S4K0A0</accession>
<protein>
    <recommendedName>
        <fullName evidence="2">YprB ribonuclease H-like domain-containing protein</fullName>
    </recommendedName>
</protein>
<dbReference type="AlphaFoldDB" id="A0A2S4K0A0"/>
<dbReference type="SUPFAM" id="SSF53098">
    <property type="entry name" value="Ribonuclease H-like"/>
    <property type="match status" value="1"/>
</dbReference>
<reference evidence="4" key="1">
    <citation type="submission" date="2015-12" db="EMBL/GenBank/DDBJ databases">
        <authorList>
            <person name="Lodha T.D."/>
            <person name="Chintalapati S."/>
            <person name="Chintalapati V.R."/>
            <person name="Sravanthi T."/>
        </authorList>
    </citation>
    <scope>NUCLEOTIDE SEQUENCE [LARGE SCALE GENOMIC DNA]</scope>
    <source>
        <strain evidence="4">JC133</strain>
    </source>
</reference>
<organism evidence="3 4">
    <name type="scientific">Alkalispirochaeta sphaeroplastigenens</name>
    <dbReference type="NCBI Taxonomy" id="1187066"/>
    <lineage>
        <taxon>Bacteria</taxon>
        <taxon>Pseudomonadati</taxon>
        <taxon>Spirochaetota</taxon>
        <taxon>Spirochaetia</taxon>
        <taxon>Spirochaetales</taxon>
        <taxon>Spirochaetaceae</taxon>
        <taxon>Alkalispirochaeta</taxon>
    </lineage>
</organism>
<dbReference type="EMBL" id="LPWH01000005">
    <property type="protein sequence ID" value="POR05188.1"/>
    <property type="molecule type" value="Genomic_DNA"/>
</dbReference>
<name>A0A2S4K0A0_9SPIO</name>
<dbReference type="InterPro" id="IPR038720">
    <property type="entry name" value="YprB_RNase_H-like_dom"/>
</dbReference>
<dbReference type="OrthoDB" id="9790530at2"/>
<feature type="compositionally biased region" description="Low complexity" evidence="1">
    <location>
        <begin position="24"/>
        <end position="35"/>
    </location>
</feature>
<sequence length="417" mass="45842">MADLYERLRRIREQQRRGAGSSGGSAVTRSASAGVPRVVPPGPEWQERSPGVYYRSLSEALPRRYAHQISPGGVWGGLSPVFRAGETCLPLFLDVETSGLSGGSGSVAFLVGVGRFEGGDPGGSAPRLRVEQLFLADLGAEGGYVGELHRLLGESPCYVTYNGASFDIPVLRTRAIMTRRVLPEDRHLDLLPVTRRLFSPVIGSCRLSLVEEAVLGLRRHEDIPGSQVPERYQEYLRRGDPRVISSVLAHHVYDILHLAFLALHLNEVLSLSPPPPGEGHAGPVSGPDEAARLRLLWERGSSADRDLVAERIQDLLASPDGRCSSLGQGLADLQILIARSRQDWSALESALWLLYRQRGSRGDAVALAKFLEHRQGRFCQALQVVITAAELRGWDPDLEHRAARLRRKIERFGEQKT</sequence>
<dbReference type="RefSeq" id="WP_103679320.1">
    <property type="nucleotide sequence ID" value="NZ_LPWH01000005.1"/>
</dbReference>
<dbReference type="InterPro" id="IPR012337">
    <property type="entry name" value="RNaseH-like_sf"/>
</dbReference>
<evidence type="ECO:0000256" key="1">
    <source>
        <dbReference type="SAM" id="MobiDB-lite"/>
    </source>
</evidence>
<evidence type="ECO:0000259" key="2">
    <source>
        <dbReference type="Pfam" id="PF13482"/>
    </source>
</evidence>
<dbReference type="PANTHER" id="PTHR38462">
    <property type="entry name" value="EXONUCLEASE-LIKE PROTEIN"/>
    <property type="match status" value="1"/>
</dbReference>
<gene>
    <name evidence="3" type="ORF">AU468_02250</name>
</gene>
<comment type="caution">
    <text evidence="3">The sequence shown here is derived from an EMBL/GenBank/DDBJ whole genome shotgun (WGS) entry which is preliminary data.</text>
</comment>
<dbReference type="Proteomes" id="UP000237350">
    <property type="component" value="Unassembled WGS sequence"/>
</dbReference>
<dbReference type="PANTHER" id="PTHR38462:SF1">
    <property type="entry name" value="YPRB RIBONUCLEASE H-LIKE DOMAIN-CONTAINING PROTEIN"/>
    <property type="match status" value="1"/>
</dbReference>
<feature type="domain" description="YprB ribonuclease H-like" evidence="2">
    <location>
        <begin position="91"/>
        <end position="265"/>
    </location>
</feature>
<keyword evidence="4" id="KW-1185">Reference proteome</keyword>
<dbReference type="Pfam" id="PF13482">
    <property type="entry name" value="RNase_H_2"/>
    <property type="match status" value="1"/>
</dbReference>
<feature type="region of interest" description="Disordered" evidence="1">
    <location>
        <begin position="12"/>
        <end position="47"/>
    </location>
</feature>